<dbReference type="PANTHER" id="PTHR12215">
    <property type="entry name" value="PHOSPHOPANTETHEINE TRANSFERASE"/>
    <property type="match status" value="1"/>
</dbReference>
<accession>A0A4V4HQD8</accession>
<evidence type="ECO:0000256" key="1">
    <source>
        <dbReference type="ARBA" id="ARBA00010990"/>
    </source>
</evidence>
<keyword evidence="5" id="KW-1185">Reference proteome</keyword>
<dbReference type="AlphaFoldDB" id="A0A4V4HQD8"/>
<dbReference type="RefSeq" id="WP_136537327.1">
    <property type="nucleotide sequence ID" value="NZ_STGY01000083.1"/>
</dbReference>
<feature type="domain" description="4'-phosphopantetheinyl transferase" evidence="3">
    <location>
        <begin position="129"/>
        <end position="197"/>
    </location>
</feature>
<evidence type="ECO:0000313" key="4">
    <source>
        <dbReference type="EMBL" id="THV33446.1"/>
    </source>
</evidence>
<protein>
    <submittedName>
        <fullName evidence="4">4'-phosphopantetheinyl transferase superfamily protein</fullName>
    </submittedName>
</protein>
<dbReference type="InterPro" id="IPR050559">
    <property type="entry name" value="P-Pant_transferase_sf"/>
</dbReference>
<dbReference type="GO" id="GO:0005829">
    <property type="term" value="C:cytosol"/>
    <property type="evidence" value="ECO:0007669"/>
    <property type="project" value="TreeGrafter"/>
</dbReference>
<dbReference type="InterPro" id="IPR008278">
    <property type="entry name" value="4-PPantetheinyl_Trfase_dom"/>
</dbReference>
<organism evidence="4 5">
    <name type="scientific">Glycomyces buryatensis</name>
    <dbReference type="NCBI Taxonomy" id="2570927"/>
    <lineage>
        <taxon>Bacteria</taxon>
        <taxon>Bacillati</taxon>
        <taxon>Actinomycetota</taxon>
        <taxon>Actinomycetes</taxon>
        <taxon>Glycomycetales</taxon>
        <taxon>Glycomycetaceae</taxon>
        <taxon>Glycomyces</taxon>
    </lineage>
</organism>
<keyword evidence="2 4" id="KW-0808">Transferase</keyword>
<dbReference type="OrthoDB" id="190168at2"/>
<evidence type="ECO:0000256" key="2">
    <source>
        <dbReference type="ARBA" id="ARBA00022679"/>
    </source>
</evidence>
<dbReference type="SUPFAM" id="SSF56214">
    <property type="entry name" value="4'-phosphopantetheinyl transferase"/>
    <property type="match status" value="2"/>
</dbReference>
<dbReference type="GO" id="GO:0000287">
    <property type="term" value="F:magnesium ion binding"/>
    <property type="evidence" value="ECO:0007669"/>
    <property type="project" value="InterPro"/>
</dbReference>
<dbReference type="PANTHER" id="PTHR12215:SF10">
    <property type="entry name" value="L-AMINOADIPATE-SEMIALDEHYDE DEHYDROGENASE-PHOSPHOPANTETHEINYL TRANSFERASE"/>
    <property type="match status" value="1"/>
</dbReference>
<evidence type="ECO:0000259" key="3">
    <source>
        <dbReference type="Pfam" id="PF01648"/>
    </source>
</evidence>
<dbReference type="InterPro" id="IPR037143">
    <property type="entry name" value="4-PPantetheinyl_Trfase_dom_sf"/>
</dbReference>
<sequence length="224" mass="22866">MGGKQIPVPFDGRAAGALPYPGEGRVDVFIADARAAPGDTAVLGAVERSRAASFVRGADRSRYEAAHVMLRLLLSSYLGTGPQALGFYRESCPLCGGPHGRPAVKSDPRLHFSLSHGGGYALAAFAAAPVGVDVEPVPDFAVMGDLLGCLDGAEGADLAALARAERPEAFARAWVRKEARLKALGTGLALDPATVHVGIGPVPGAGTVDLVVPDGSAGALHLLE</sequence>
<proteinExistence type="inferred from homology"/>
<reference evidence="4 5" key="2">
    <citation type="submission" date="2019-05" db="EMBL/GenBank/DDBJ databases">
        <title>Glycomyces buryatensis sp. nov.</title>
        <authorList>
            <person name="Nikitina E."/>
        </authorList>
    </citation>
    <scope>NUCLEOTIDE SEQUENCE [LARGE SCALE GENOMIC DNA]</scope>
    <source>
        <strain evidence="4 5">18</strain>
    </source>
</reference>
<name>A0A4V4HQD8_9ACTN</name>
<dbReference type="Proteomes" id="UP000308760">
    <property type="component" value="Unassembled WGS sequence"/>
</dbReference>
<gene>
    <name evidence="4" type="ORF">FAB82_25205</name>
</gene>
<comment type="similarity">
    <text evidence="1">Belongs to the P-Pant transferase superfamily. Gsp/Sfp/HetI/AcpT family.</text>
</comment>
<dbReference type="GO" id="GO:0008897">
    <property type="term" value="F:holo-[acyl-carrier-protein] synthase activity"/>
    <property type="evidence" value="ECO:0007669"/>
    <property type="project" value="InterPro"/>
</dbReference>
<dbReference type="EMBL" id="STGY01000083">
    <property type="protein sequence ID" value="THV33446.1"/>
    <property type="molecule type" value="Genomic_DNA"/>
</dbReference>
<reference evidence="5" key="1">
    <citation type="submission" date="2019-04" db="EMBL/GenBank/DDBJ databases">
        <title>Nocardioides xinjiangensis sp. nov.</title>
        <authorList>
            <person name="Liu S."/>
        </authorList>
    </citation>
    <scope>NUCLEOTIDE SEQUENCE [LARGE SCALE GENOMIC DNA]</scope>
    <source>
        <strain evidence="5">18</strain>
    </source>
</reference>
<evidence type="ECO:0000313" key="5">
    <source>
        <dbReference type="Proteomes" id="UP000308760"/>
    </source>
</evidence>
<dbReference type="GO" id="GO:0019878">
    <property type="term" value="P:lysine biosynthetic process via aminoadipic acid"/>
    <property type="evidence" value="ECO:0007669"/>
    <property type="project" value="TreeGrafter"/>
</dbReference>
<dbReference type="Pfam" id="PF01648">
    <property type="entry name" value="ACPS"/>
    <property type="match status" value="1"/>
</dbReference>
<dbReference type="Gene3D" id="3.90.470.20">
    <property type="entry name" value="4'-phosphopantetheinyl transferase domain"/>
    <property type="match status" value="1"/>
</dbReference>
<comment type="caution">
    <text evidence="4">The sequence shown here is derived from an EMBL/GenBank/DDBJ whole genome shotgun (WGS) entry which is preliminary data.</text>
</comment>